<comment type="caution">
    <text evidence="3">The sequence shown here is derived from an EMBL/GenBank/DDBJ whole genome shotgun (WGS) entry which is preliminary data.</text>
</comment>
<evidence type="ECO:0000313" key="3">
    <source>
        <dbReference type="EMBL" id="CAD8202008.1"/>
    </source>
</evidence>
<reference evidence="3" key="1">
    <citation type="submission" date="2021-01" db="EMBL/GenBank/DDBJ databases">
        <authorList>
            <consortium name="Genoscope - CEA"/>
            <person name="William W."/>
        </authorList>
    </citation>
    <scope>NUCLEOTIDE SEQUENCE</scope>
</reference>
<dbReference type="AlphaFoldDB" id="A0A8S1XMP2"/>
<accession>A0A8S1XMP2</accession>
<feature type="region of interest" description="Disordered" evidence="1">
    <location>
        <begin position="1"/>
        <end position="26"/>
    </location>
</feature>
<sequence length="305" mass="36243">MKKARSNPKYQQNYSPQADPNNKEYKKQAQISTKVISKKLQEFYIEITPTTVKQLSDELSLSVLKGIDDEMDLICVRFAETGGHCIDLKKMRLINTLNGKSRQIYCKVPFGKTLLKQNNNKVQMSPQTSNNQLQYTQYHWYEQRNGQFRPLQQQISDMIENFYQNACQTGQSIYEFTLQKHRFIIDLKEGTLENTNTLTINHIQRRNIQKPYQEIPKKPISRGALKIIVWQYQLQPKSYEWNNYDQENTDALEKAYEKYCKNSTKSNTLNVMRNTSKYYIDFDKMIEYNLFNKESRQIRRFLEEG</sequence>
<dbReference type="OrthoDB" id="10288728at2759"/>
<feature type="domain" description="WWE" evidence="2">
    <location>
        <begin position="123"/>
        <end position="205"/>
    </location>
</feature>
<dbReference type="PROSITE" id="PS50918">
    <property type="entry name" value="WWE"/>
    <property type="match status" value="2"/>
</dbReference>
<dbReference type="InterPro" id="IPR004170">
    <property type="entry name" value="WWE_dom"/>
</dbReference>
<dbReference type="Pfam" id="PF02825">
    <property type="entry name" value="WWE"/>
    <property type="match status" value="2"/>
</dbReference>
<dbReference type="Proteomes" id="UP000683925">
    <property type="component" value="Unassembled WGS sequence"/>
</dbReference>
<dbReference type="EMBL" id="CAJJDP010000126">
    <property type="protein sequence ID" value="CAD8202008.1"/>
    <property type="molecule type" value="Genomic_DNA"/>
</dbReference>
<feature type="compositionally biased region" description="Polar residues" evidence="1">
    <location>
        <begin position="8"/>
        <end position="20"/>
    </location>
</feature>
<gene>
    <name evidence="3" type="ORF">POCTA_138.1.T1260024</name>
</gene>
<organism evidence="3 4">
    <name type="scientific">Paramecium octaurelia</name>
    <dbReference type="NCBI Taxonomy" id="43137"/>
    <lineage>
        <taxon>Eukaryota</taxon>
        <taxon>Sar</taxon>
        <taxon>Alveolata</taxon>
        <taxon>Ciliophora</taxon>
        <taxon>Intramacronucleata</taxon>
        <taxon>Oligohymenophorea</taxon>
        <taxon>Peniculida</taxon>
        <taxon>Parameciidae</taxon>
        <taxon>Paramecium</taxon>
    </lineage>
</organism>
<proteinExistence type="predicted"/>
<evidence type="ECO:0000259" key="2">
    <source>
        <dbReference type="PROSITE" id="PS50918"/>
    </source>
</evidence>
<evidence type="ECO:0000313" key="4">
    <source>
        <dbReference type="Proteomes" id="UP000683925"/>
    </source>
</evidence>
<name>A0A8S1XMP2_PAROT</name>
<dbReference type="OMA" id="IVWQYQL"/>
<evidence type="ECO:0000256" key="1">
    <source>
        <dbReference type="SAM" id="MobiDB-lite"/>
    </source>
</evidence>
<feature type="domain" description="WWE" evidence="2">
    <location>
        <begin position="215"/>
        <end position="300"/>
    </location>
</feature>
<keyword evidence="4" id="KW-1185">Reference proteome</keyword>
<protein>
    <recommendedName>
        <fullName evidence="2">WWE domain-containing protein</fullName>
    </recommendedName>
</protein>